<dbReference type="AlphaFoldDB" id="A0A9D2PC04"/>
<dbReference type="InterPro" id="IPR004655">
    <property type="entry name" value="FabH"/>
</dbReference>
<evidence type="ECO:0000259" key="15">
    <source>
        <dbReference type="Pfam" id="PF08541"/>
    </source>
</evidence>
<feature type="active site" evidence="14">
    <location>
        <position position="277"/>
    </location>
</feature>
<keyword evidence="3 14" id="KW-0444">Lipid biosynthesis</keyword>
<dbReference type="Pfam" id="PF08541">
    <property type="entry name" value="ACP_syn_III_C"/>
    <property type="match status" value="1"/>
</dbReference>
<comment type="similarity">
    <text evidence="2 14">Belongs to the thiolase-like superfamily. FabH family.</text>
</comment>
<keyword evidence="7 14" id="KW-0275">Fatty acid biosynthesis</keyword>
<comment type="pathway">
    <text evidence="1 14">Lipid metabolism; fatty acid biosynthesis.</text>
</comment>
<evidence type="ECO:0000256" key="11">
    <source>
        <dbReference type="ARBA" id="ARBA00052407"/>
    </source>
</evidence>
<evidence type="ECO:0000256" key="13">
    <source>
        <dbReference type="ARBA" id="ARBA00052985"/>
    </source>
</evidence>
<dbReference type="NCBIfam" id="NF006829">
    <property type="entry name" value="PRK09352.1"/>
    <property type="match status" value="1"/>
</dbReference>
<reference evidence="17" key="2">
    <citation type="submission" date="2021-04" db="EMBL/GenBank/DDBJ databases">
        <authorList>
            <person name="Gilroy R."/>
        </authorList>
    </citation>
    <scope>NUCLEOTIDE SEQUENCE</scope>
    <source>
        <strain evidence="17">CHK183-5548</strain>
    </source>
</reference>
<evidence type="ECO:0000256" key="1">
    <source>
        <dbReference type="ARBA" id="ARBA00005194"/>
    </source>
</evidence>
<evidence type="ECO:0000256" key="7">
    <source>
        <dbReference type="ARBA" id="ARBA00023160"/>
    </source>
</evidence>
<feature type="domain" description="Beta-ketoacyl-[acyl-carrier-protein] synthase III N-terminal" evidence="16">
    <location>
        <begin position="105"/>
        <end position="181"/>
    </location>
</feature>
<feature type="domain" description="Beta-ketoacyl-[acyl-carrier-protein] synthase III C-terminal" evidence="15">
    <location>
        <begin position="231"/>
        <end position="320"/>
    </location>
</feature>
<dbReference type="CDD" id="cd00830">
    <property type="entry name" value="KAS_III"/>
    <property type="match status" value="1"/>
</dbReference>
<name>A0A9D2PC04_9FIRM</name>
<protein>
    <recommendedName>
        <fullName evidence="14">Beta-ketoacyl-[acyl-carrier-protein] synthase III</fullName>
        <shortName evidence="14">Beta-ketoacyl-ACP synthase III</shortName>
        <shortName evidence="14">KAS III</shortName>
        <ecNumber evidence="14">2.3.1.180</ecNumber>
    </recommendedName>
    <alternativeName>
        <fullName evidence="14">3-oxoacyl-[acyl-carrier-protein] synthase 3</fullName>
    </alternativeName>
    <alternativeName>
        <fullName evidence="14">3-oxoacyl-[acyl-carrier-protein] synthase III</fullName>
    </alternativeName>
</protein>
<dbReference type="FunFam" id="3.40.47.10:FF:000004">
    <property type="entry name" value="3-oxoacyl-[acyl-carrier-protein] synthase 3"/>
    <property type="match status" value="1"/>
</dbReference>
<keyword evidence="9 14" id="KW-0012">Acyltransferase</keyword>
<gene>
    <name evidence="14" type="primary">fabH</name>
    <name evidence="17" type="ORF">IAA04_07930</name>
</gene>
<dbReference type="SUPFAM" id="SSF53901">
    <property type="entry name" value="Thiolase-like"/>
    <property type="match status" value="1"/>
</dbReference>
<keyword evidence="4 14" id="KW-0808">Transferase</keyword>
<proteinExistence type="inferred from homology"/>
<evidence type="ECO:0000256" key="6">
    <source>
        <dbReference type="ARBA" id="ARBA00023098"/>
    </source>
</evidence>
<dbReference type="InterPro" id="IPR013747">
    <property type="entry name" value="ACP_syn_III_C"/>
</dbReference>
<keyword evidence="6 14" id="KW-0443">Lipid metabolism</keyword>
<comment type="catalytic activity">
    <reaction evidence="11">
        <text>(2S)-2-methylbutanoyl-CoA + malonyl-[ACP] + H(+) = (4S)-4-methyl-3-oxohexanoyl-[ACP] + CO2 + CoA</text>
        <dbReference type="Rhea" id="RHEA:42276"/>
        <dbReference type="Rhea" id="RHEA-COMP:9623"/>
        <dbReference type="Rhea" id="RHEA-COMP:17148"/>
        <dbReference type="ChEBI" id="CHEBI:15378"/>
        <dbReference type="ChEBI" id="CHEBI:16526"/>
        <dbReference type="ChEBI" id="CHEBI:57287"/>
        <dbReference type="ChEBI" id="CHEBI:78449"/>
        <dbReference type="ChEBI" id="CHEBI:88166"/>
        <dbReference type="ChEBI" id="CHEBI:167462"/>
        <dbReference type="EC" id="2.3.1.300"/>
    </reaction>
    <physiologicalReaction direction="left-to-right" evidence="11">
        <dbReference type="Rhea" id="RHEA:42277"/>
    </physiologicalReaction>
</comment>
<evidence type="ECO:0000313" key="17">
    <source>
        <dbReference type="EMBL" id="HJC47965.1"/>
    </source>
</evidence>
<evidence type="ECO:0000256" key="8">
    <source>
        <dbReference type="ARBA" id="ARBA00023268"/>
    </source>
</evidence>
<dbReference type="InterPro" id="IPR016039">
    <property type="entry name" value="Thiolase-like"/>
</dbReference>
<dbReference type="GO" id="GO:0006633">
    <property type="term" value="P:fatty acid biosynthetic process"/>
    <property type="evidence" value="ECO:0007669"/>
    <property type="project" value="UniProtKB-UniRule"/>
</dbReference>
<keyword evidence="8 14" id="KW-0511">Multifunctional enzyme</keyword>
<evidence type="ECO:0000259" key="16">
    <source>
        <dbReference type="Pfam" id="PF08545"/>
    </source>
</evidence>
<sequence length="320" mass="34634">MVMRILGTGAYVPERIVTNDDLAQIVETSDEWISTRTGIRQRRISQGEGTSFMAAEAAKKALEQSGVKPEELDLILLGTSTPDNCFPSGACEVQGAVGAANAVAYDISAACSGFIFALNTAQAFFEAGIYKTALIIGCDVLSKIVDWEDRSTCVLFGDGAGAVVARAEEGKAFSMVMGSDGSRASSMECPSRTNDNFLTGKKPQAGFTTMDGQEIFRFAVKKVPECTEELLEKNGVGREEIKYFVLHQANYRIVEAIAKRMKLPLERFPMNIERYGNTSGATIPILLDELNREGKLLRGDKIVLAGFGAGLTWGASLLEW</sequence>
<keyword evidence="14" id="KW-0963">Cytoplasm</keyword>
<dbReference type="GO" id="GO:0004315">
    <property type="term" value="F:3-oxoacyl-[acyl-carrier-protein] synthase activity"/>
    <property type="evidence" value="ECO:0007669"/>
    <property type="project" value="InterPro"/>
</dbReference>
<dbReference type="EMBL" id="DWWL01000049">
    <property type="protein sequence ID" value="HJC47965.1"/>
    <property type="molecule type" value="Genomic_DNA"/>
</dbReference>
<dbReference type="PANTHER" id="PTHR43091">
    <property type="entry name" value="3-OXOACYL-[ACYL-CARRIER-PROTEIN] SYNTHASE"/>
    <property type="match status" value="1"/>
</dbReference>
<organism evidence="17 18">
    <name type="scientific">Candidatus Lachnoclostridium pullistercoris</name>
    <dbReference type="NCBI Taxonomy" id="2838632"/>
    <lineage>
        <taxon>Bacteria</taxon>
        <taxon>Bacillati</taxon>
        <taxon>Bacillota</taxon>
        <taxon>Clostridia</taxon>
        <taxon>Lachnospirales</taxon>
        <taxon>Lachnospiraceae</taxon>
    </lineage>
</organism>
<dbReference type="Gene3D" id="3.40.47.10">
    <property type="match status" value="1"/>
</dbReference>
<evidence type="ECO:0000256" key="4">
    <source>
        <dbReference type="ARBA" id="ARBA00022679"/>
    </source>
</evidence>
<feature type="active site" evidence="14">
    <location>
        <position position="247"/>
    </location>
</feature>
<evidence type="ECO:0000256" key="14">
    <source>
        <dbReference type="HAMAP-Rule" id="MF_01815"/>
    </source>
</evidence>
<dbReference type="InterPro" id="IPR013751">
    <property type="entry name" value="ACP_syn_III_N"/>
</dbReference>
<keyword evidence="5 14" id="KW-0276">Fatty acid metabolism</keyword>
<dbReference type="Proteomes" id="UP000823883">
    <property type="component" value="Unassembled WGS sequence"/>
</dbReference>
<dbReference type="GO" id="GO:0033818">
    <property type="term" value="F:beta-ketoacyl-acyl-carrier-protein synthase III activity"/>
    <property type="evidence" value="ECO:0007669"/>
    <property type="project" value="UniProtKB-UniRule"/>
</dbReference>
<comment type="domain">
    <text evidence="14">The last Arg residue of the ACP-binding site is essential for the weak association between ACP/AcpP and FabH.</text>
</comment>
<feature type="active site" evidence="14">
    <location>
        <position position="111"/>
    </location>
</feature>
<comment type="catalytic activity">
    <reaction evidence="13">
        <text>3-methylbutanoyl-CoA + malonyl-[ACP] + H(+) = 5-methyl-3-oxohexanoyl-[ACP] + CO2 + CoA</text>
        <dbReference type="Rhea" id="RHEA:42272"/>
        <dbReference type="Rhea" id="RHEA-COMP:9623"/>
        <dbReference type="Rhea" id="RHEA-COMP:9941"/>
        <dbReference type="ChEBI" id="CHEBI:15378"/>
        <dbReference type="ChEBI" id="CHEBI:16526"/>
        <dbReference type="ChEBI" id="CHEBI:57287"/>
        <dbReference type="ChEBI" id="CHEBI:57345"/>
        <dbReference type="ChEBI" id="CHEBI:78449"/>
        <dbReference type="ChEBI" id="CHEBI:78822"/>
        <dbReference type="EC" id="2.3.1.300"/>
    </reaction>
    <physiologicalReaction direction="left-to-right" evidence="13">
        <dbReference type="Rhea" id="RHEA:42273"/>
    </physiologicalReaction>
</comment>
<evidence type="ECO:0000256" key="10">
    <source>
        <dbReference type="ARBA" id="ARBA00051096"/>
    </source>
</evidence>
<dbReference type="Pfam" id="PF08545">
    <property type="entry name" value="ACP_syn_III"/>
    <property type="match status" value="1"/>
</dbReference>
<evidence type="ECO:0000313" key="18">
    <source>
        <dbReference type="Proteomes" id="UP000823883"/>
    </source>
</evidence>
<comment type="caution">
    <text evidence="17">The sequence shown here is derived from an EMBL/GenBank/DDBJ whole genome shotgun (WGS) entry which is preliminary data.</text>
</comment>
<comment type="catalytic activity">
    <reaction evidence="12">
        <text>2-methylpropanoyl-CoA + malonyl-[ACP] + H(+) = 4-methyl-3-oxopentanoyl-[ACP] + CO2 + CoA</text>
        <dbReference type="Rhea" id="RHEA:42268"/>
        <dbReference type="Rhea" id="RHEA-COMP:9623"/>
        <dbReference type="Rhea" id="RHEA-COMP:9940"/>
        <dbReference type="ChEBI" id="CHEBI:15378"/>
        <dbReference type="ChEBI" id="CHEBI:16526"/>
        <dbReference type="ChEBI" id="CHEBI:57287"/>
        <dbReference type="ChEBI" id="CHEBI:57338"/>
        <dbReference type="ChEBI" id="CHEBI:78449"/>
        <dbReference type="ChEBI" id="CHEBI:78820"/>
        <dbReference type="EC" id="2.3.1.300"/>
    </reaction>
    <physiologicalReaction direction="left-to-right" evidence="12">
        <dbReference type="Rhea" id="RHEA:42269"/>
    </physiologicalReaction>
</comment>
<dbReference type="PANTHER" id="PTHR43091:SF1">
    <property type="entry name" value="BETA-KETOACYL-[ACYL-CARRIER-PROTEIN] SYNTHASE III, CHLOROPLASTIC"/>
    <property type="match status" value="1"/>
</dbReference>
<evidence type="ECO:0000256" key="5">
    <source>
        <dbReference type="ARBA" id="ARBA00022832"/>
    </source>
</evidence>
<dbReference type="EC" id="2.3.1.180" evidence="14"/>
<reference evidence="17" key="1">
    <citation type="journal article" date="2021" name="PeerJ">
        <title>Extensive microbial diversity within the chicken gut microbiome revealed by metagenomics and culture.</title>
        <authorList>
            <person name="Gilroy R."/>
            <person name="Ravi A."/>
            <person name="Getino M."/>
            <person name="Pursley I."/>
            <person name="Horton D.L."/>
            <person name="Alikhan N.F."/>
            <person name="Baker D."/>
            <person name="Gharbi K."/>
            <person name="Hall N."/>
            <person name="Watson M."/>
            <person name="Adriaenssens E.M."/>
            <person name="Foster-Nyarko E."/>
            <person name="Jarju S."/>
            <person name="Secka A."/>
            <person name="Antonio M."/>
            <person name="Oren A."/>
            <person name="Chaudhuri R.R."/>
            <person name="La Ragione R."/>
            <person name="Hildebrand F."/>
            <person name="Pallen M.J."/>
        </authorList>
    </citation>
    <scope>NUCLEOTIDE SEQUENCE</scope>
    <source>
        <strain evidence="17">CHK183-5548</strain>
    </source>
</reference>
<dbReference type="NCBIfam" id="TIGR00747">
    <property type="entry name" value="fabH"/>
    <property type="match status" value="1"/>
</dbReference>
<evidence type="ECO:0000256" key="2">
    <source>
        <dbReference type="ARBA" id="ARBA00008642"/>
    </source>
</evidence>
<evidence type="ECO:0000256" key="9">
    <source>
        <dbReference type="ARBA" id="ARBA00023315"/>
    </source>
</evidence>
<comment type="subunit">
    <text evidence="14">Homodimer.</text>
</comment>
<comment type="catalytic activity">
    <reaction evidence="10">
        <text>malonyl-[ACP] + acetyl-CoA + H(+) = 3-oxobutanoyl-[ACP] + CO2 + CoA</text>
        <dbReference type="Rhea" id="RHEA:12080"/>
        <dbReference type="Rhea" id="RHEA-COMP:9623"/>
        <dbReference type="Rhea" id="RHEA-COMP:9625"/>
        <dbReference type="ChEBI" id="CHEBI:15378"/>
        <dbReference type="ChEBI" id="CHEBI:16526"/>
        <dbReference type="ChEBI" id="CHEBI:57287"/>
        <dbReference type="ChEBI" id="CHEBI:57288"/>
        <dbReference type="ChEBI" id="CHEBI:78449"/>
        <dbReference type="ChEBI" id="CHEBI:78450"/>
        <dbReference type="EC" id="2.3.1.180"/>
    </reaction>
    <physiologicalReaction direction="left-to-right" evidence="10">
        <dbReference type="Rhea" id="RHEA:12081"/>
    </physiologicalReaction>
</comment>
<feature type="region of interest" description="ACP-binding" evidence="14">
    <location>
        <begin position="248"/>
        <end position="252"/>
    </location>
</feature>
<dbReference type="GO" id="GO:0005737">
    <property type="term" value="C:cytoplasm"/>
    <property type="evidence" value="ECO:0007669"/>
    <property type="project" value="UniProtKB-SubCell"/>
</dbReference>
<comment type="subcellular location">
    <subcellularLocation>
        <location evidence="14">Cytoplasm</location>
    </subcellularLocation>
</comment>
<accession>A0A9D2PC04</accession>
<evidence type="ECO:0000256" key="3">
    <source>
        <dbReference type="ARBA" id="ARBA00022516"/>
    </source>
</evidence>
<comment type="function">
    <text evidence="14">Catalyzes the condensation reaction of fatty acid synthesis by the addition to an acyl acceptor of two carbons from malonyl-ACP. Catalyzes the first condensation reaction which initiates fatty acid synthesis and may therefore play a role in governing the total rate of fatty acid production. Possesses both acetoacetyl-ACP synthase and acetyl transacylase activities. Its substrate specificity determines the biosynthesis of branched-chain and/or straight-chain of fatty acids.</text>
</comment>
<evidence type="ECO:0000256" key="12">
    <source>
        <dbReference type="ARBA" id="ARBA00052467"/>
    </source>
</evidence>
<dbReference type="HAMAP" id="MF_01815">
    <property type="entry name" value="FabH"/>
    <property type="match status" value="1"/>
</dbReference>